<proteinExistence type="predicted"/>
<keyword evidence="3" id="KW-0456">Lyase</keyword>
<dbReference type="SUPFAM" id="SSF54593">
    <property type="entry name" value="Glyoxalase/Bleomycin resistance protein/Dihydroxybiphenyl dioxygenase"/>
    <property type="match status" value="1"/>
</dbReference>
<dbReference type="PANTHER" id="PTHR43048:SF3">
    <property type="entry name" value="METHYLMALONYL-COA EPIMERASE, MITOCHONDRIAL"/>
    <property type="match status" value="1"/>
</dbReference>
<keyword evidence="1" id="KW-0479">Metal-binding</keyword>
<evidence type="ECO:0000256" key="1">
    <source>
        <dbReference type="ARBA" id="ARBA00022723"/>
    </source>
</evidence>
<dbReference type="Proteomes" id="UP000198656">
    <property type="component" value="Unassembled WGS sequence"/>
</dbReference>
<dbReference type="InterPro" id="IPR004360">
    <property type="entry name" value="Glyas_Fos-R_dOase_dom"/>
</dbReference>
<keyword evidence="4" id="KW-1185">Reference proteome</keyword>
<dbReference type="EMBL" id="FNCP01000002">
    <property type="protein sequence ID" value="SDG31231.1"/>
    <property type="molecule type" value="Genomic_DNA"/>
</dbReference>
<dbReference type="GO" id="GO:0016829">
    <property type="term" value="F:lyase activity"/>
    <property type="evidence" value="ECO:0007669"/>
    <property type="project" value="UniProtKB-KW"/>
</dbReference>
<dbReference type="RefSeq" id="WP_092329404.1">
    <property type="nucleotide sequence ID" value="NZ_FNCP01000002.1"/>
</dbReference>
<evidence type="ECO:0000313" key="3">
    <source>
        <dbReference type="EMBL" id="SDG31231.1"/>
    </source>
</evidence>
<dbReference type="CDD" id="cd06587">
    <property type="entry name" value="VOC"/>
    <property type="match status" value="1"/>
</dbReference>
<gene>
    <name evidence="3" type="ORF">SAMN05443529_102129</name>
</gene>
<dbReference type="AlphaFoldDB" id="A0A1G7T7M7"/>
<dbReference type="Pfam" id="PF00903">
    <property type="entry name" value="Glyoxalase"/>
    <property type="match status" value="1"/>
</dbReference>
<evidence type="ECO:0000259" key="2">
    <source>
        <dbReference type="PROSITE" id="PS51819"/>
    </source>
</evidence>
<organism evidence="3 4">
    <name type="scientific">Desulfosporosinus hippei DSM 8344</name>
    <dbReference type="NCBI Taxonomy" id="1121419"/>
    <lineage>
        <taxon>Bacteria</taxon>
        <taxon>Bacillati</taxon>
        <taxon>Bacillota</taxon>
        <taxon>Clostridia</taxon>
        <taxon>Eubacteriales</taxon>
        <taxon>Desulfitobacteriaceae</taxon>
        <taxon>Desulfosporosinus</taxon>
    </lineage>
</organism>
<dbReference type="GO" id="GO:0046491">
    <property type="term" value="P:L-methylmalonyl-CoA metabolic process"/>
    <property type="evidence" value="ECO:0007669"/>
    <property type="project" value="TreeGrafter"/>
</dbReference>
<accession>A0A1G7T7M7</accession>
<name>A0A1G7T7M7_9FIRM</name>
<dbReference type="PANTHER" id="PTHR43048">
    <property type="entry name" value="METHYLMALONYL-COA EPIMERASE"/>
    <property type="match status" value="1"/>
</dbReference>
<reference evidence="4" key="1">
    <citation type="submission" date="2016-10" db="EMBL/GenBank/DDBJ databases">
        <authorList>
            <person name="Varghese N."/>
            <person name="Submissions S."/>
        </authorList>
    </citation>
    <scope>NUCLEOTIDE SEQUENCE [LARGE SCALE GENOMIC DNA]</scope>
    <source>
        <strain evidence="4">DSM 8344</strain>
    </source>
</reference>
<evidence type="ECO:0000313" key="4">
    <source>
        <dbReference type="Proteomes" id="UP000198656"/>
    </source>
</evidence>
<dbReference type="InterPro" id="IPR051785">
    <property type="entry name" value="MMCE/EMCE_epimerase"/>
</dbReference>
<sequence>MEKESLFTGVEHIGIKALDLEKAVNFYQEVLGFKYLRRIKPGQVQLVFLELEGTVIELVEVIESYRFEDGVVNHLAIQVSDIFKAIEHLKDHQVEMDAFEPTPIGEGRYNFFFRGPSGERLELYQV</sequence>
<dbReference type="OrthoDB" id="9788468at2"/>
<feature type="domain" description="VOC" evidence="2">
    <location>
        <begin position="9"/>
        <end position="126"/>
    </location>
</feature>
<dbReference type="GO" id="GO:0004493">
    <property type="term" value="F:methylmalonyl-CoA epimerase activity"/>
    <property type="evidence" value="ECO:0007669"/>
    <property type="project" value="TreeGrafter"/>
</dbReference>
<dbReference type="InterPro" id="IPR037523">
    <property type="entry name" value="VOC_core"/>
</dbReference>
<dbReference type="Gene3D" id="3.10.180.10">
    <property type="entry name" value="2,3-Dihydroxybiphenyl 1,2-Dioxygenase, domain 1"/>
    <property type="match status" value="1"/>
</dbReference>
<dbReference type="PROSITE" id="PS51819">
    <property type="entry name" value="VOC"/>
    <property type="match status" value="1"/>
</dbReference>
<dbReference type="InterPro" id="IPR029068">
    <property type="entry name" value="Glyas_Bleomycin-R_OHBP_Dase"/>
</dbReference>
<dbReference type="STRING" id="1121419.SAMN05443529_102129"/>
<protein>
    <submittedName>
        <fullName evidence="3">Lactoylglutathione lyase</fullName>
    </submittedName>
</protein>
<dbReference type="GO" id="GO:0046872">
    <property type="term" value="F:metal ion binding"/>
    <property type="evidence" value="ECO:0007669"/>
    <property type="project" value="UniProtKB-KW"/>
</dbReference>